<feature type="repeat" description="PPR" evidence="2">
    <location>
        <begin position="369"/>
        <end position="403"/>
    </location>
</feature>
<dbReference type="Pfam" id="PF01535">
    <property type="entry name" value="PPR"/>
    <property type="match status" value="4"/>
</dbReference>
<feature type="repeat" description="PPR" evidence="2">
    <location>
        <begin position="255"/>
        <end position="289"/>
    </location>
</feature>
<dbReference type="EMBL" id="JAJJMB010009803">
    <property type="protein sequence ID" value="KAI3912329.1"/>
    <property type="molecule type" value="Genomic_DNA"/>
</dbReference>
<dbReference type="Proteomes" id="UP001202328">
    <property type="component" value="Unassembled WGS sequence"/>
</dbReference>
<dbReference type="PANTHER" id="PTHR47926:SF361">
    <property type="entry name" value="PENTACOTRIPEPTIDE-REPEAT REGION OF PRORP DOMAIN-CONTAINING PROTEIN"/>
    <property type="match status" value="1"/>
</dbReference>
<dbReference type="GO" id="GO:0003723">
    <property type="term" value="F:RNA binding"/>
    <property type="evidence" value="ECO:0007669"/>
    <property type="project" value="InterPro"/>
</dbReference>
<protein>
    <recommendedName>
        <fullName evidence="6">Pentatricopeptide repeat-containing protein</fullName>
    </recommendedName>
</protein>
<sequence length="418" mass="47382">MSAPVYGLSKCSYKSTVKVATFDTMIPRRPSYTPIQSQVRKKITRDDDTTTSNNSNNRVVDVLRLMDNMHFPIPADMYASLLKECTDIKDIVGGAQVHAHMMSNHHHQHSLPPPPPRRLLLANRLLLMYASCGHLYSARQLFDKMTSRDSISWLIMIAAHVDHNSPEEALHLFSRMITQQRPRCQNLKLSIPSVLRACIHTEDFGLGKQLHGLVFKLGHTEDLITCTSFIDLYGKFRCLDDSQRVFDQVLPSRRDTVTWTSLMVAYCKAGYFQVVIELFKKMSRAGVKKNGFTISTVLRACGRFSRGAENNEDDRGLCGKQVHANAIKLGVVEYDFYVQCSLVDMYGKCGLMKDSRMAFDWTRCSSKRNDVCWSAMLNTYMQHGSYKEAIKLLYLMKNIGIEPPESILNSLRIACAGS</sequence>
<evidence type="ECO:0000313" key="4">
    <source>
        <dbReference type="EMBL" id="KAI3912329.1"/>
    </source>
</evidence>
<comment type="caution">
    <text evidence="4">The sequence shown here is derived from an EMBL/GenBank/DDBJ whole genome shotgun (WGS) entry which is preliminary data.</text>
</comment>
<evidence type="ECO:0000256" key="3">
    <source>
        <dbReference type="SAM" id="MobiDB-lite"/>
    </source>
</evidence>
<dbReference type="Gene3D" id="1.25.40.10">
    <property type="entry name" value="Tetratricopeptide repeat domain"/>
    <property type="match status" value="3"/>
</dbReference>
<keyword evidence="1" id="KW-0677">Repeat</keyword>
<evidence type="ECO:0000256" key="2">
    <source>
        <dbReference type="PROSITE-ProRule" id="PRU00708"/>
    </source>
</evidence>
<dbReference type="NCBIfam" id="TIGR00756">
    <property type="entry name" value="PPR"/>
    <property type="match status" value="2"/>
</dbReference>
<feature type="region of interest" description="Disordered" evidence="3">
    <location>
        <begin position="30"/>
        <end position="55"/>
    </location>
</feature>
<name>A0AAD4XGN8_9MAGN</name>
<accession>A0AAD4XGN8</accession>
<dbReference type="FunFam" id="1.25.40.10:FF:000285">
    <property type="entry name" value="Pentatricopeptide repeat-containing protein, chloroplastic"/>
    <property type="match status" value="1"/>
</dbReference>
<gene>
    <name evidence="4" type="ORF">MKW98_023198</name>
</gene>
<dbReference type="InterPro" id="IPR011990">
    <property type="entry name" value="TPR-like_helical_dom_sf"/>
</dbReference>
<dbReference type="InterPro" id="IPR002885">
    <property type="entry name" value="PPR_rpt"/>
</dbReference>
<evidence type="ECO:0000313" key="5">
    <source>
        <dbReference type="Proteomes" id="UP001202328"/>
    </source>
</evidence>
<dbReference type="InterPro" id="IPR046960">
    <property type="entry name" value="PPR_At4g14850-like_plant"/>
</dbReference>
<dbReference type="GO" id="GO:0009451">
    <property type="term" value="P:RNA modification"/>
    <property type="evidence" value="ECO:0007669"/>
    <property type="project" value="InterPro"/>
</dbReference>
<evidence type="ECO:0000256" key="1">
    <source>
        <dbReference type="ARBA" id="ARBA00022737"/>
    </source>
</evidence>
<reference evidence="4" key="1">
    <citation type="submission" date="2022-04" db="EMBL/GenBank/DDBJ databases">
        <title>A functionally conserved STORR gene fusion in Papaver species that diverged 16.8 million years ago.</title>
        <authorList>
            <person name="Catania T."/>
        </authorList>
    </citation>
    <scope>NUCLEOTIDE SEQUENCE</scope>
    <source>
        <strain evidence="4">S-188037</strain>
    </source>
</reference>
<dbReference type="Pfam" id="PF13041">
    <property type="entry name" value="PPR_2"/>
    <property type="match status" value="1"/>
</dbReference>
<evidence type="ECO:0008006" key="6">
    <source>
        <dbReference type="Google" id="ProtNLM"/>
    </source>
</evidence>
<proteinExistence type="predicted"/>
<dbReference type="AlphaFoldDB" id="A0AAD4XGN8"/>
<keyword evidence="5" id="KW-1185">Reference proteome</keyword>
<dbReference type="PROSITE" id="PS51375">
    <property type="entry name" value="PPR"/>
    <property type="match status" value="2"/>
</dbReference>
<organism evidence="4 5">
    <name type="scientific">Papaver atlanticum</name>
    <dbReference type="NCBI Taxonomy" id="357466"/>
    <lineage>
        <taxon>Eukaryota</taxon>
        <taxon>Viridiplantae</taxon>
        <taxon>Streptophyta</taxon>
        <taxon>Embryophyta</taxon>
        <taxon>Tracheophyta</taxon>
        <taxon>Spermatophyta</taxon>
        <taxon>Magnoliopsida</taxon>
        <taxon>Ranunculales</taxon>
        <taxon>Papaveraceae</taxon>
        <taxon>Papaveroideae</taxon>
        <taxon>Papaver</taxon>
    </lineage>
</organism>
<dbReference type="PANTHER" id="PTHR47926">
    <property type="entry name" value="PENTATRICOPEPTIDE REPEAT-CONTAINING PROTEIN"/>
    <property type="match status" value="1"/>
</dbReference>